<dbReference type="EMBL" id="JAENGY010000851">
    <property type="protein sequence ID" value="KAG6955736.1"/>
    <property type="molecule type" value="Genomic_DNA"/>
</dbReference>
<evidence type="ECO:0000313" key="4">
    <source>
        <dbReference type="Proteomes" id="UP000709295"/>
    </source>
</evidence>
<dbReference type="AlphaFoldDB" id="A0A8J5ISW6"/>
<name>A0A8J5ISW6_9STRA</name>
<accession>A0A8J5ISW6</accession>
<keyword evidence="4" id="KW-1185">Reference proteome</keyword>
<feature type="region of interest" description="Disordered" evidence="2">
    <location>
        <begin position="677"/>
        <end position="698"/>
    </location>
</feature>
<evidence type="ECO:0000313" key="3">
    <source>
        <dbReference type="EMBL" id="KAG6955736.1"/>
    </source>
</evidence>
<gene>
    <name evidence="3" type="ORF">JG688_00011762</name>
</gene>
<dbReference type="Proteomes" id="UP000709295">
    <property type="component" value="Unassembled WGS sequence"/>
</dbReference>
<proteinExistence type="predicted"/>
<evidence type="ECO:0000256" key="1">
    <source>
        <dbReference type="SAM" id="Coils"/>
    </source>
</evidence>
<reference evidence="3" key="1">
    <citation type="submission" date="2021-01" db="EMBL/GenBank/DDBJ databases">
        <title>Phytophthora aleatoria, a newly-described species from Pinus radiata is distinct from Phytophthora cactorum isolates based on comparative genomics.</title>
        <authorList>
            <person name="Mcdougal R."/>
            <person name="Panda P."/>
            <person name="Williams N."/>
            <person name="Studholme D.J."/>
        </authorList>
    </citation>
    <scope>NUCLEOTIDE SEQUENCE</scope>
    <source>
        <strain evidence="3">NZFS 4037</strain>
    </source>
</reference>
<comment type="caution">
    <text evidence="3">The sequence shown here is derived from an EMBL/GenBank/DDBJ whole genome shotgun (WGS) entry which is preliminary data.</text>
</comment>
<protein>
    <recommendedName>
        <fullName evidence="5">BZIP domain-containing protein</fullName>
    </recommendedName>
</protein>
<feature type="coiled-coil region" evidence="1">
    <location>
        <begin position="403"/>
        <end position="430"/>
    </location>
</feature>
<sequence length="809" mass="92125">MLNAFGQTNMEPKQITSYVADSIGLPISIQQVRNLMNARLDHGSSEERLKVVILEFAADETNKSAIIQGDWDQTICIVLQTYAQREIFSRWGETLAPDWTHNCTNLGFYVVAAKYPVCYKKNYMLSRASTVLLQPGSAVITDPNIVIPWKLLQRVNSALVEFARRRDTNNDYETKRNELVDSGPDDDIVAAYVVSEMGGFSIVMKIVDEYCKDISWIERDWGKSGELEHPLLEDLTASPNVIATEVVGKLSRSKQLNDAAMDAALRHVSKYTFIPDFPLSTCKFVLVAVHMITLKHWMIQIVEIQMKSTDSTKQKLWATFYDPLGIESNLEICQAKWLSLTLPMLQQWFNRDLERTKLLNLVPQKRSTRSTSSSMNIDGALAEGTTATAKRRQKNREWMRRARQKQREELNNMKITVARLEKQYAELSSLSTATIRNTQQNALVPQSRMASNHTQAVELANRLGAENLYLKAEIQQLAAWKLNLSRVLQSRLEIDGPRWVQQFQQPALGGEEVLRMQLDKLDELEAAEEFGFHALRDLDLTRVILENSRTIARVHSQLLIPSSSDTDDGARTRRMQTFGWNMVQRVHGNIMECVFTKKFYGLNVAELMQKTWANDMRLGEYKKVKGETCRLEVLQQVNPNAYVVGRDVMSPTEDISTFRSVYVRFLVETSRRLPASNGSMTTPTCIDANSPSTTPQYTDSDSECDELMLEATGYVLGTQSISTDFSRHPREEDTRNKVAWAHISLSIEFLNVVHPVTREEYQQLRWSGRTDYCGLEHAHRNASDMMQGLLRWELVVISPAVNLVSLSIE</sequence>
<keyword evidence="1" id="KW-0175">Coiled coil</keyword>
<evidence type="ECO:0008006" key="5">
    <source>
        <dbReference type="Google" id="ProtNLM"/>
    </source>
</evidence>
<dbReference type="CDD" id="cd14686">
    <property type="entry name" value="bZIP"/>
    <property type="match status" value="1"/>
</dbReference>
<evidence type="ECO:0000256" key="2">
    <source>
        <dbReference type="SAM" id="MobiDB-lite"/>
    </source>
</evidence>
<organism evidence="3 4">
    <name type="scientific">Phytophthora aleatoria</name>
    <dbReference type="NCBI Taxonomy" id="2496075"/>
    <lineage>
        <taxon>Eukaryota</taxon>
        <taxon>Sar</taxon>
        <taxon>Stramenopiles</taxon>
        <taxon>Oomycota</taxon>
        <taxon>Peronosporomycetes</taxon>
        <taxon>Peronosporales</taxon>
        <taxon>Peronosporaceae</taxon>
        <taxon>Phytophthora</taxon>
    </lineage>
</organism>